<gene>
    <name evidence="2" type="ORF">CCAE0312_LOCUS1152</name>
</gene>
<dbReference type="SUPFAM" id="SSF54518">
    <property type="entry name" value="Tubby C-terminal domain-like"/>
    <property type="match status" value="1"/>
</dbReference>
<evidence type="ECO:0000313" key="2">
    <source>
        <dbReference type="EMBL" id="CAD9225360.1"/>
    </source>
</evidence>
<dbReference type="InterPro" id="IPR025659">
    <property type="entry name" value="Tubby-like_C"/>
</dbReference>
<evidence type="ECO:0000256" key="1">
    <source>
        <dbReference type="ARBA" id="ARBA00005437"/>
    </source>
</evidence>
<name>A0A7S1T6V1_9RHOD</name>
<dbReference type="PANTHER" id="PTHR31087:SF161">
    <property type="entry name" value="TUBBY C 2 FAMILY PROTEIN"/>
    <property type="match status" value="1"/>
</dbReference>
<dbReference type="AlphaFoldDB" id="A0A7S1T6V1"/>
<sequence length="187" mass="20720">MSSIIEGGRWNAKEPMELICKENVFSLSGDGFEIKAHNGRNMFKVEGHAMSMRDRKTMHAADGTIVAELREKAFSLHKGQDVVDREGHFIFTVRKAGMIQMVRSNLEIYLGDGDREIDFEVKGDFLSKSFKITKKSTGKEVANISRKGLNASNMMFGADTYVVSVPTGGDMAFAVLVAIAADEIYQE</sequence>
<dbReference type="InterPro" id="IPR038595">
    <property type="entry name" value="LOR_sf"/>
</dbReference>
<dbReference type="Pfam" id="PF04525">
    <property type="entry name" value="LOR"/>
    <property type="match status" value="1"/>
</dbReference>
<dbReference type="InterPro" id="IPR007612">
    <property type="entry name" value="LOR"/>
</dbReference>
<proteinExistence type="inferred from homology"/>
<organism evidence="2">
    <name type="scientific">Compsopogon caeruleus</name>
    <dbReference type="NCBI Taxonomy" id="31354"/>
    <lineage>
        <taxon>Eukaryota</taxon>
        <taxon>Rhodophyta</taxon>
        <taxon>Compsopogonophyceae</taxon>
        <taxon>Compsopogonales</taxon>
        <taxon>Compsopogonaceae</taxon>
        <taxon>Compsopogon</taxon>
    </lineage>
</organism>
<dbReference type="PANTHER" id="PTHR31087">
    <property type="match status" value="1"/>
</dbReference>
<reference evidence="2" key="1">
    <citation type="submission" date="2021-01" db="EMBL/GenBank/DDBJ databases">
        <authorList>
            <person name="Corre E."/>
            <person name="Pelletier E."/>
            <person name="Niang G."/>
            <person name="Scheremetjew M."/>
            <person name="Finn R."/>
            <person name="Kale V."/>
            <person name="Holt S."/>
            <person name="Cochrane G."/>
            <person name="Meng A."/>
            <person name="Brown T."/>
            <person name="Cohen L."/>
        </authorList>
    </citation>
    <scope>NUCLEOTIDE SEQUENCE</scope>
    <source>
        <strain evidence="2">SAG 36.94</strain>
    </source>
</reference>
<protein>
    <recommendedName>
        <fullName evidence="3">Tubby C-terminal domain-containing protein</fullName>
    </recommendedName>
</protein>
<evidence type="ECO:0008006" key="3">
    <source>
        <dbReference type="Google" id="ProtNLM"/>
    </source>
</evidence>
<dbReference type="Gene3D" id="2.40.160.200">
    <property type="entry name" value="LURP1-related"/>
    <property type="match status" value="1"/>
</dbReference>
<accession>A0A7S1T6V1</accession>
<dbReference type="EMBL" id="HBGH01002145">
    <property type="protein sequence ID" value="CAD9225360.1"/>
    <property type="molecule type" value="Transcribed_RNA"/>
</dbReference>
<comment type="similarity">
    <text evidence="1">Belongs to the LOR family.</text>
</comment>